<accession>A0A8R1V5E0</accession>
<dbReference type="EnsemblMetazoa" id="PPA44922.1">
    <property type="protein sequence ID" value="PPA44922.1"/>
    <property type="gene ID" value="WBGene00283291"/>
</dbReference>
<gene>
    <name evidence="1" type="primary">WBGene00283291</name>
</gene>
<organism evidence="1 2">
    <name type="scientific">Pristionchus pacificus</name>
    <name type="common">Parasitic nematode worm</name>
    <dbReference type="NCBI Taxonomy" id="54126"/>
    <lineage>
        <taxon>Eukaryota</taxon>
        <taxon>Metazoa</taxon>
        <taxon>Ecdysozoa</taxon>
        <taxon>Nematoda</taxon>
        <taxon>Chromadorea</taxon>
        <taxon>Rhabditida</taxon>
        <taxon>Rhabditina</taxon>
        <taxon>Diplogasteromorpha</taxon>
        <taxon>Diplogasteroidea</taxon>
        <taxon>Neodiplogasteridae</taxon>
        <taxon>Pristionchus</taxon>
    </lineage>
</organism>
<evidence type="ECO:0000313" key="2">
    <source>
        <dbReference type="Proteomes" id="UP000005239"/>
    </source>
</evidence>
<sequence>MVIYFIARALARAMRVGAFTVHGRDETKRRSIEGRQRLMIMQLACVRPWVTISPSNFLEYLEDNGT</sequence>
<keyword evidence="2" id="KW-1185">Reference proteome</keyword>
<proteinExistence type="predicted"/>
<dbReference type="Proteomes" id="UP000005239">
    <property type="component" value="Unassembled WGS sequence"/>
</dbReference>
<name>A0A2A6CZT6_PRIPA</name>
<reference evidence="1" key="2">
    <citation type="submission" date="2022-06" db="UniProtKB">
        <authorList>
            <consortium name="EnsemblMetazoa"/>
        </authorList>
    </citation>
    <scope>IDENTIFICATION</scope>
    <source>
        <strain evidence="1">PS312</strain>
    </source>
</reference>
<reference evidence="2" key="1">
    <citation type="journal article" date="2008" name="Nat. Genet.">
        <title>The Pristionchus pacificus genome provides a unique perspective on nematode lifestyle and parasitism.</title>
        <authorList>
            <person name="Dieterich C."/>
            <person name="Clifton S.W."/>
            <person name="Schuster L.N."/>
            <person name="Chinwalla A."/>
            <person name="Delehaunty K."/>
            <person name="Dinkelacker I."/>
            <person name="Fulton L."/>
            <person name="Fulton R."/>
            <person name="Godfrey J."/>
            <person name="Minx P."/>
            <person name="Mitreva M."/>
            <person name="Roeseler W."/>
            <person name="Tian H."/>
            <person name="Witte H."/>
            <person name="Yang S.P."/>
            <person name="Wilson R.K."/>
            <person name="Sommer R.J."/>
        </authorList>
    </citation>
    <scope>NUCLEOTIDE SEQUENCE [LARGE SCALE GENOMIC DNA]</scope>
    <source>
        <strain evidence="2">PS312</strain>
    </source>
</reference>
<dbReference type="AlphaFoldDB" id="A0A2A6CZT6"/>
<evidence type="ECO:0000313" key="1">
    <source>
        <dbReference type="EnsemblMetazoa" id="PPA44922.1"/>
    </source>
</evidence>
<accession>A0A2A6CZT6</accession>
<protein>
    <submittedName>
        <fullName evidence="1">Uncharacterized protein</fullName>
    </submittedName>
</protein>